<dbReference type="GO" id="GO:0000243">
    <property type="term" value="C:commitment complex"/>
    <property type="evidence" value="ECO:0007669"/>
    <property type="project" value="TreeGrafter"/>
</dbReference>
<keyword evidence="5" id="KW-0539">Nucleus</keyword>
<dbReference type="InterPro" id="IPR011990">
    <property type="entry name" value="TPR-like_helical_dom_sf"/>
</dbReference>
<protein>
    <recommendedName>
        <fullName evidence="10">Pre-mRNA-processing factor 39</fullName>
    </recommendedName>
</protein>
<evidence type="ECO:0000313" key="8">
    <source>
        <dbReference type="EMBL" id="KAK8937522.1"/>
    </source>
</evidence>
<dbReference type="GO" id="GO:0030627">
    <property type="term" value="F:pre-mRNA 5'-splice site binding"/>
    <property type="evidence" value="ECO:0007669"/>
    <property type="project" value="TreeGrafter"/>
</dbReference>
<keyword evidence="3" id="KW-0677">Repeat</keyword>
<keyword evidence="4" id="KW-0508">mRNA splicing</keyword>
<dbReference type="Pfam" id="PF23240">
    <property type="entry name" value="HAT_PRP39_N"/>
    <property type="match status" value="1"/>
</dbReference>
<dbReference type="FunFam" id="1.25.40.10:FF:000064">
    <property type="entry name" value="Putative pre-mrna-processing factor 39"/>
    <property type="match status" value="1"/>
</dbReference>
<evidence type="ECO:0000313" key="9">
    <source>
        <dbReference type="Proteomes" id="UP001418222"/>
    </source>
</evidence>
<dbReference type="GO" id="GO:0071004">
    <property type="term" value="C:U2-type prespliceosome"/>
    <property type="evidence" value="ECO:0007669"/>
    <property type="project" value="TreeGrafter"/>
</dbReference>
<dbReference type="PANTHER" id="PTHR17204">
    <property type="entry name" value="PRE-MRNA PROCESSING PROTEIN PRP39-RELATED"/>
    <property type="match status" value="1"/>
</dbReference>
<proteinExistence type="inferred from homology"/>
<dbReference type="AlphaFoldDB" id="A0AAP0BGT5"/>
<comment type="caution">
    <text evidence="8">The sequence shown here is derived from an EMBL/GenBank/DDBJ whole genome shotgun (WGS) entry which is preliminary data.</text>
</comment>
<dbReference type="FunFam" id="1.25.40.10:FF:000159">
    <property type="entry name" value="Tetratricopeptide repeat (TPR)-like superfamily protein"/>
    <property type="match status" value="1"/>
</dbReference>
<name>A0AAP0BGT5_9ASPA</name>
<feature type="compositionally biased region" description="Polar residues" evidence="7">
    <location>
        <begin position="732"/>
        <end position="751"/>
    </location>
</feature>
<comment type="similarity">
    <text evidence="6">Belongs to the PRP39 family.</text>
</comment>
<dbReference type="InterPro" id="IPR003107">
    <property type="entry name" value="HAT"/>
</dbReference>
<dbReference type="GO" id="GO:0005685">
    <property type="term" value="C:U1 snRNP"/>
    <property type="evidence" value="ECO:0007669"/>
    <property type="project" value="TreeGrafter"/>
</dbReference>
<dbReference type="Proteomes" id="UP001418222">
    <property type="component" value="Unassembled WGS sequence"/>
</dbReference>
<evidence type="ECO:0000256" key="5">
    <source>
        <dbReference type="ARBA" id="ARBA00023242"/>
    </source>
</evidence>
<dbReference type="GO" id="GO:0000395">
    <property type="term" value="P:mRNA 5'-splice site recognition"/>
    <property type="evidence" value="ECO:0007669"/>
    <property type="project" value="TreeGrafter"/>
</dbReference>
<evidence type="ECO:0000256" key="4">
    <source>
        <dbReference type="ARBA" id="ARBA00023187"/>
    </source>
</evidence>
<dbReference type="Gene3D" id="1.25.40.10">
    <property type="entry name" value="Tetratricopeptide repeat domain"/>
    <property type="match status" value="2"/>
</dbReference>
<feature type="compositionally biased region" description="Polar residues" evidence="7">
    <location>
        <begin position="31"/>
        <end position="41"/>
    </location>
</feature>
<evidence type="ECO:0000256" key="2">
    <source>
        <dbReference type="ARBA" id="ARBA00022664"/>
    </source>
</evidence>
<dbReference type="EMBL" id="JBBWWQ010000010">
    <property type="protein sequence ID" value="KAK8937522.1"/>
    <property type="molecule type" value="Genomic_DNA"/>
</dbReference>
<dbReference type="SUPFAM" id="SSF48452">
    <property type="entry name" value="TPR-like"/>
    <property type="match status" value="2"/>
</dbReference>
<dbReference type="SMART" id="SM00386">
    <property type="entry name" value="HAT"/>
    <property type="match status" value="7"/>
</dbReference>
<organism evidence="8 9">
    <name type="scientific">Platanthera zijinensis</name>
    <dbReference type="NCBI Taxonomy" id="2320716"/>
    <lineage>
        <taxon>Eukaryota</taxon>
        <taxon>Viridiplantae</taxon>
        <taxon>Streptophyta</taxon>
        <taxon>Embryophyta</taxon>
        <taxon>Tracheophyta</taxon>
        <taxon>Spermatophyta</taxon>
        <taxon>Magnoliopsida</taxon>
        <taxon>Liliopsida</taxon>
        <taxon>Asparagales</taxon>
        <taxon>Orchidaceae</taxon>
        <taxon>Orchidoideae</taxon>
        <taxon>Orchideae</taxon>
        <taxon>Orchidinae</taxon>
        <taxon>Platanthera</taxon>
    </lineage>
</organism>
<evidence type="ECO:0000256" key="1">
    <source>
        <dbReference type="ARBA" id="ARBA00004123"/>
    </source>
</evidence>
<accession>A0AAP0BGT5</accession>
<dbReference type="Pfam" id="PF23241">
    <property type="entry name" value="HAT_PRP39_C"/>
    <property type="match status" value="1"/>
</dbReference>
<feature type="region of interest" description="Disordered" evidence="7">
    <location>
        <begin position="731"/>
        <end position="751"/>
    </location>
</feature>
<keyword evidence="2" id="KW-0507">mRNA processing</keyword>
<evidence type="ECO:0008006" key="10">
    <source>
        <dbReference type="Google" id="ProtNLM"/>
    </source>
</evidence>
<evidence type="ECO:0000256" key="6">
    <source>
        <dbReference type="ARBA" id="ARBA00038019"/>
    </source>
</evidence>
<evidence type="ECO:0000256" key="7">
    <source>
        <dbReference type="SAM" id="MobiDB-lite"/>
    </source>
</evidence>
<feature type="compositionally biased region" description="Polar residues" evidence="7">
    <location>
        <begin position="52"/>
        <end position="64"/>
    </location>
</feature>
<dbReference type="PANTHER" id="PTHR17204:SF5">
    <property type="entry name" value="PRE-MRNA-PROCESSING FACTOR 39"/>
    <property type="match status" value="1"/>
</dbReference>
<gene>
    <name evidence="8" type="ORF">KSP39_PZI011933</name>
</gene>
<feature type="region of interest" description="Disordered" evidence="7">
    <location>
        <begin position="31"/>
        <end position="64"/>
    </location>
</feature>
<comment type="subcellular location">
    <subcellularLocation>
        <location evidence="1">Nucleus</location>
    </subcellularLocation>
</comment>
<evidence type="ECO:0000256" key="3">
    <source>
        <dbReference type="ARBA" id="ARBA00022737"/>
    </source>
</evidence>
<sequence>MNDNQPLVSQPLSLTGYSVTIDAPTTYTMTDSEKGVQNLNPSGLLADESHPLVQNSNPGDENPYTQSTSYNAAQVANGCVTGDSVVDEITSAATDNLACHEADSSVHAHIVNYGSVNGVPSDVVDYHSSGVVEYGGASVVSDAHAEAQQFIEVYSLEEERLWDAVRVNCLDFNSWTALIEETEKVAEANILKIRKVYDAFLAEFPLCFGYWKKYADHEARLHSANEVLEVYERAILAVTYSVDIWLHYCVFAISIYEDPDIIRRLFERGLAYVGTDYLSYPLWDEYIRYEESQQAWSNLAMIYTRILEHPIQQLDRYFNCFKDLAAGRALSEIRTPEEAALLASASLESNVEGAHGEVCPDGVEQSSKPVSAGLTEVEELEKYIAIREDMYMKAKEFDSKIIGFETAIRRPYFHVRPLDDPELENWHNYLDFIERGDDFNKVVKLYERCLIACANYPEYWIRYVLCMEASGSMELAVNALARATQVFVKKQPEIHLFAARFKERSGDILGARSQYELLYSEISPGLLEAIQKHVNMEYRLGNKEDALSIFEKAIAAEQEKEPSQILPMLFILYSRFLYLVSGNAEKARDVFSRVLENTQLSKPLLEAAIHLESILPFPKRIDYVDLLVENFITPNAENCYTASTADREDISCTFLEFLDLFGDSHSIKKAEDRHTLLFLRQKSTSISKKRRADDFLASDKTKAAKGTPLPGQSVMGAYPNSQNQWPAVYGQKTPSWPQGTPQAQGQAWNQGYPSQAGYGAYNYASYGQTPIPSSVPQSTHGTYASSYPAQAYTQQTFAQPATAAISSATGFPHQPAAAVQPYYATSYY</sequence>
<reference evidence="8 9" key="1">
    <citation type="journal article" date="2022" name="Nat. Plants">
        <title>Genomes of leafy and leafless Platanthera orchids illuminate the evolution of mycoheterotrophy.</title>
        <authorList>
            <person name="Li M.H."/>
            <person name="Liu K.W."/>
            <person name="Li Z."/>
            <person name="Lu H.C."/>
            <person name="Ye Q.L."/>
            <person name="Zhang D."/>
            <person name="Wang J.Y."/>
            <person name="Li Y.F."/>
            <person name="Zhong Z.M."/>
            <person name="Liu X."/>
            <person name="Yu X."/>
            <person name="Liu D.K."/>
            <person name="Tu X.D."/>
            <person name="Liu B."/>
            <person name="Hao Y."/>
            <person name="Liao X.Y."/>
            <person name="Jiang Y.T."/>
            <person name="Sun W.H."/>
            <person name="Chen J."/>
            <person name="Chen Y.Q."/>
            <person name="Ai Y."/>
            <person name="Zhai J.W."/>
            <person name="Wu S.S."/>
            <person name="Zhou Z."/>
            <person name="Hsiao Y.Y."/>
            <person name="Wu W.L."/>
            <person name="Chen Y.Y."/>
            <person name="Lin Y.F."/>
            <person name="Hsu J.L."/>
            <person name="Li C.Y."/>
            <person name="Wang Z.W."/>
            <person name="Zhao X."/>
            <person name="Zhong W.Y."/>
            <person name="Ma X.K."/>
            <person name="Ma L."/>
            <person name="Huang J."/>
            <person name="Chen G.Z."/>
            <person name="Huang M.Z."/>
            <person name="Huang L."/>
            <person name="Peng D.H."/>
            <person name="Luo Y.B."/>
            <person name="Zou S.Q."/>
            <person name="Chen S.P."/>
            <person name="Lan S."/>
            <person name="Tsai W.C."/>
            <person name="Van de Peer Y."/>
            <person name="Liu Z.J."/>
        </authorList>
    </citation>
    <scope>NUCLEOTIDE SEQUENCE [LARGE SCALE GENOMIC DNA]</scope>
    <source>
        <strain evidence="8">Lor287</strain>
    </source>
</reference>
<keyword evidence="9" id="KW-1185">Reference proteome</keyword>
<dbReference type="InterPro" id="IPR059164">
    <property type="entry name" value="HAT_PRP39_C"/>
</dbReference>